<accession>A0A364NJ61</accession>
<dbReference type="InterPro" id="IPR027417">
    <property type="entry name" value="P-loop_NTPase"/>
</dbReference>
<reference evidence="1 2" key="1">
    <citation type="submission" date="2018-06" db="EMBL/GenBank/DDBJ databases">
        <title>Nitrincola tibetense sp. nov., isolated from Lake XuguoCo on Tibetan Plateau.</title>
        <authorList>
            <person name="Xing P."/>
        </authorList>
    </citation>
    <scope>NUCLEOTIDE SEQUENCE [LARGE SCALE GENOMIC DNA]</scope>
    <source>
        <strain evidence="2">xg18</strain>
    </source>
</reference>
<evidence type="ECO:0000313" key="1">
    <source>
        <dbReference type="EMBL" id="RAU17071.1"/>
    </source>
</evidence>
<dbReference type="RefSeq" id="WP_112159978.1">
    <property type="nucleotide sequence ID" value="NZ_QKRX01000012.1"/>
</dbReference>
<dbReference type="Proteomes" id="UP000250744">
    <property type="component" value="Unassembled WGS sequence"/>
</dbReference>
<name>A0A364NJ61_9GAMM</name>
<keyword evidence="2" id="KW-1185">Reference proteome</keyword>
<sequence length="620" mass="70019">MSIKIESNDLKDRQRALHKSIESLMTKLPEESATRKQLDNHRELFDDAVSYLSNSDQRLAFIGNIGTGKTTAICHLLGLLDGEEPILSTGSGRTTLCEVEISFGSQLEIEVTPHSEAEVRGYLTDFAQYLLSDIEESDNSEPFKLSAEVERALRNMLDLRISRTKTSEGKRITTDNAKDFAANYQSVELLKEALLERLDYTARHQTRFTSDDGVDQYEWLHTTFKAINSCTHPSVGLSKHICILAPLKLFDDVDYSLSVVDTKGVDQTVNRADLDSCLTDNRTVSVLCCRFNEAPDKTMSGLLKLAKDAGLNHRIAKETVLLILDRESEAEKVIDIDEPVGDKTEGREIRAEQVVNDLRHTLQLDNLDVRFFDVKSDDPKELNKLLVEKVSVLRGQYAQTIVDIEKAIVDIETELVSQSATAAKNQVKNTLEPWIKKAQGCSPALREYFLPLINDIRNKGTYAASVRASVNRKGEWHNLDYYQLLATGARQQVVDQIGTLKDEFIVLIDNMLSQNELQPAYALLKQLKQTTEKRLGDIYQKAFAKGRAVYEGKLSSDSQLWNGLFQEWGMGPGYKDRVSGKSETWFHAKKYPEFESSVTSQVVEEWQRYVNEVRDMLGAE</sequence>
<organism evidence="1 2">
    <name type="scientific">Nitrincola tibetensis</name>
    <dbReference type="NCBI Taxonomy" id="2219697"/>
    <lineage>
        <taxon>Bacteria</taxon>
        <taxon>Pseudomonadati</taxon>
        <taxon>Pseudomonadota</taxon>
        <taxon>Gammaproteobacteria</taxon>
        <taxon>Oceanospirillales</taxon>
        <taxon>Oceanospirillaceae</taxon>
        <taxon>Nitrincola</taxon>
    </lineage>
</organism>
<gene>
    <name evidence="1" type="ORF">DN062_14225</name>
</gene>
<protein>
    <submittedName>
        <fullName evidence="1">Uncharacterized protein</fullName>
    </submittedName>
</protein>
<dbReference type="EMBL" id="QKRX01000012">
    <property type="protein sequence ID" value="RAU17071.1"/>
    <property type="molecule type" value="Genomic_DNA"/>
</dbReference>
<dbReference type="OrthoDB" id="8566588at2"/>
<dbReference type="SUPFAM" id="SSF52540">
    <property type="entry name" value="P-loop containing nucleoside triphosphate hydrolases"/>
    <property type="match status" value="1"/>
</dbReference>
<evidence type="ECO:0000313" key="2">
    <source>
        <dbReference type="Proteomes" id="UP000250744"/>
    </source>
</evidence>
<proteinExistence type="predicted"/>
<dbReference type="AlphaFoldDB" id="A0A364NJ61"/>
<comment type="caution">
    <text evidence="1">The sequence shown here is derived from an EMBL/GenBank/DDBJ whole genome shotgun (WGS) entry which is preliminary data.</text>
</comment>